<keyword evidence="2" id="KW-0472">Membrane</keyword>
<accession>A0A8K0RCS2</accession>
<feature type="compositionally biased region" description="Polar residues" evidence="1">
    <location>
        <begin position="30"/>
        <end position="39"/>
    </location>
</feature>
<evidence type="ECO:0000256" key="2">
    <source>
        <dbReference type="SAM" id="Phobius"/>
    </source>
</evidence>
<dbReference type="Pfam" id="PF11374">
    <property type="entry name" value="DUF3176"/>
    <property type="match status" value="1"/>
</dbReference>
<dbReference type="PANTHER" id="PTHR35394:SF5">
    <property type="entry name" value="DUF3176 DOMAIN-CONTAINING PROTEIN"/>
    <property type="match status" value="1"/>
</dbReference>
<evidence type="ECO:0000313" key="4">
    <source>
        <dbReference type="Proteomes" id="UP000813461"/>
    </source>
</evidence>
<evidence type="ECO:0000313" key="3">
    <source>
        <dbReference type="EMBL" id="KAH7089820.1"/>
    </source>
</evidence>
<feature type="region of interest" description="Disordered" evidence="1">
    <location>
        <begin position="19"/>
        <end position="41"/>
    </location>
</feature>
<proteinExistence type="predicted"/>
<protein>
    <submittedName>
        <fullName evidence="3">Uncharacterized protein</fullName>
    </submittedName>
</protein>
<keyword evidence="2" id="KW-0812">Transmembrane</keyword>
<dbReference type="PANTHER" id="PTHR35394">
    <property type="entry name" value="DUF3176 DOMAIN-CONTAINING PROTEIN"/>
    <property type="match status" value="1"/>
</dbReference>
<dbReference type="EMBL" id="JAGMVJ010000006">
    <property type="protein sequence ID" value="KAH7089820.1"/>
    <property type="molecule type" value="Genomic_DNA"/>
</dbReference>
<sequence length="661" mass="74315">MNSPAPIYSQVPHADFQTISTSYPPPPPQHQQVEKTQYVSHEEAQNHTANSLLEASSPHSAWGRAKYRLRTVAHKFWLMEAFASVFSLALFASIIGVLAWYDQAIYGDATDNSKSPNKRPTIFPFLAILGAIMRAAMLLPVATAIGQLKWGWFRTGRRLIDMERFDEAARGMVGSAKLLWTLRFRNVATVGAALTILTLPLDALVQSAVRIPVMMQPNRDIYALYPNITNETSMARSTWYADSQIMTSNEDRWPSTALINAIKFGESYSNGLSDFMTAVTSVNCPTGYCYFPTAQTLAIAAKCVDRTREIVDHPASGGLAPYKSLPGLDLKFYYNGTRQYDIQAIGTYSNTTYESNAYMDNLFGPGFTALIARTGIMMWGSNGVLGYECALSWYVRTMKEFVDETSNFKLDSTDTNTEQQIDFQPEDTENWWALEPTTCHVGGKVVPKDNSTYYEDNCVFAVSNEAGEGLERMLMDERDGFQGSLFAINYTNSTWTRMNNFVTNIDMARTNKTSLKVIEDDALIFANIQRMWNNIAFGASFTVRHSASLMLDKSLQYLHTTGTVEKPIYYYDIDWARLGLPAFVVGFAAIFVLYTAITTRKEYAWRRSALPLLFHGIEDRERVALGDVRSFITMQDVAKNLHVRLEEHVDANGARFATQNH</sequence>
<dbReference type="Proteomes" id="UP000813461">
    <property type="component" value="Unassembled WGS sequence"/>
</dbReference>
<name>A0A8K0RCS2_9PLEO</name>
<gene>
    <name evidence="3" type="ORF">FB567DRAFT_578360</name>
</gene>
<comment type="caution">
    <text evidence="3">The sequence shown here is derived from an EMBL/GenBank/DDBJ whole genome shotgun (WGS) entry which is preliminary data.</text>
</comment>
<keyword evidence="2" id="KW-1133">Transmembrane helix</keyword>
<evidence type="ECO:0000256" key="1">
    <source>
        <dbReference type="SAM" id="MobiDB-lite"/>
    </source>
</evidence>
<reference evidence="3" key="1">
    <citation type="journal article" date="2021" name="Nat. Commun.">
        <title>Genetic determinants of endophytism in the Arabidopsis root mycobiome.</title>
        <authorList>
            <person name="Mesny F."/>
            <person name="Miyauchi S."/>
            <person name="Thiergart T."/>
            <person name="Pickel B."/>
            <person name="Atanasova L."/>
            <person name="Karlsson M."/>
            <person name="Huettel B."/>
            <person name="Barry K.W."/>
            <person name="Haridas S."/>
            <person name="Chen C."/>
            <person name="Bauer D."/>
            <person name="Andreopoulos W."/>
            <person name="Pangilinan J."/>
            <person name="LaButti K."/>
            <person name="Riley R."/>
            <person name="Lipzen A."/>
            <person name="Clum A."/>
            <person name="Drula E."/>
            <person name="Henrissat B."/>
            <person name="Kohler A."/>
            <person name="Grigoriev I.V."/>
            <person name="Martin F.M."/>
            <person name="Hacquard S."/>
        </authorList>
    </citation>
    <scope>NUCLEOTIDE SEQUENCE</scope>
    <source>
        <strain evidence="3">MPI-SDFR-AT-0120</strain>
    </source>
</reference>
<feature type="transmembrane region" description="Helical" evidence="2">
    <location>
        <begin position="575"/>
        <end position="597"/>
    </location>
</feature>
<organism evidence="3 4">
    <name type="scientific">Paraphoma chrysanthemicola</name>
    <dbReference type="NCBI Taxonomy" id="798071"/>
    <lineage>
        <taxon>Eukaryota</taxon>
        <taxon>Fungi</taxon>
        <taxon>Dikarya</taxon>
        <taxon>Ascomycota</taxon>
        <taxon>Pezizomycotina</taxon>
        <taxon>Dothideomycetes</taxon>
        <taxon>Pleosporomycetidae</taxon>
        <taxon>Pleosporales</taxon>
        <taxon>Pleosporineae</taxon>
        <taxon>Phaeosphaeriaceae</taxon>
        <taxon>Paraphoma</taxon>
    </lineage>
</organism>
<feature type="transmembrane region" description="Helical" evidence="2">
    <location>
        <begin position="76"/>
        <end position="101"/>
    </location>
</feature>
<dbReference type="OrthoDB" id="5376804at2759"/>
<dbReference type="AlphaFoldDB" id="A0A8K0RCS2"/>
<dbReference type="InterPro" id="IPR021514">
    <property type="entry name" value="DUF3176"/>
</dbReference>
<keyword evidence="4" id="KW-1185">Reference proteome</keyword>
<feature type="transmembrane region" description="Helical" evidence="2">
    <location>
        <begin position="121"/>
        <end position="148"/>
    </location>
</feature>